<dbReference type="AlphaFoldDB" id="A0A4Y8ZMA6"/>
<evidence type="ECO:0000256" key="1">
    <source>
        <dbReference type="SAM" id="MobiDB-lite"/>
    </source>
</evidence>
<evidence type="ECO:0008006" key="4">
    <source>
        <dbReference type="Google" id="ProtNLM"/>
    </source>
</evidence>
<gene>
    <name evidence="2" type="ORF">E2493_16675</name>
</gene>
<dbReference type="EMBL" id="SPDV01000037">
    <property type="protein sequence ID" value="TFI57143.1"/>
    <property type="molecule type" value="Genomic_DNA"/>
</dbReference>
<feature type="region of interest" description="Disordered" evidence="1">
    <location>
        <begin position="1"/>
        <end position="23"/>
    </location>
</feature>
<feature type="compositionally biased region" description="Polar residues" evidence="1">
    <location>
        <begin position="1"/>
        <end position="12"/>
    </location>
</feature>
<comment type="caution">
    <text evidence="2">The sequence shown here is derived from an EMBL/GenBank/DDBJ whole genome shotgun (WGS) entry which is preliminary data.</text>
</comment>
<proteinExistence type="predicted"/>
<dbReference type="InterPro" id="IPR027417">
    <property type="entry name" value="P-loop_NTPase"/>
</dbReference>
<reference evidence="2 3" key="1">
    <citation type="submission" date="2019-03" db="EMBL/GenBank/DDBJ databases">
        <title>Genome sequence of Sphingomonas sp. 17J27-24.</title>
        <authorList>
            <person name="Kim M."/>
            <person name="Maeng S."/>
            <person name="Sathiyaraj S."/>
        </authorList>
    </citation>
    <scope>NUCLEOTIDE SEQUENCE [LARGE SCALE GENOMIC DNA]</scope>
    <source>
        <strain evidence="2 3">17J27-24</strain>
    </source>
</reference>
<name>A0A4Y8ZMA6_9SPHN</name>
<dbReference type="SUPFAM" id="SSF52540">
    <property type="entry name" value="P-loop containing nucleoside triphosphate hydrolases"/>
    <property type="match status" value="1"/>
</dbReference>
<dbReference type="Proteomes" id="UP000298213">
    <property type="component" value="Unassembled WGS sequence"/>
</dbReference>
<evidence type="ECO:0000313" key="2">
    <source>
        <dbReference type="EMBL" id="TFI57143.1"/>
    </source>
</evidence>
<dbReference type="Gene3D" id="3.40.50.300">
    <property type="entry name" value="P-loop containing nucleotide triphosphate hydrolases"/>
    <property type="match status" value="1"/>
</dbReference>
<sequence length="309" mass="32929">MAESSSVMSNPPTVILSASPKGGCGKTTVTDATASVSVASGHSTLVVDVDDGNSGYRRRAGKGAALSLSWTTTADRTRPWLAKNVYGKDVVIFDLGANLVASESPVTEFLGEAILQLKATGSRIVFFAIASPNAPGTGRLIRSMRDDYSSVAEVYIVENNVDGSNAFPENMGTFGITTIPFPHMDPGIQAVRMLREEPLLEVFRAPSPGYEVATARYAQKVASFAKQEAVRGLFGDDGLPEFQRLAAAAPGGLRYAIGGLRGARNEAIRANERLLLASREVRSADRTNRELVYAKAIELIDAEAAYRAI</sequence>
<dbReference type="RefSeq" id="WP_135089043.1">
    <property type="nucleotide sequence ID" value="NZ_SPDV01000037.1"/>
</dbReference>
<organism evidence="2 3">
    <name type="scientific">Sphingomonas parva</name>
    <dbReference type="NCBI Taxonomy" id="2555898"/>
    <lineage>
        <taxon>Bacteria</taxon>
        <taxon>Pseudomonadati</taxon>
        <taxon>Pseudomonadota</taxon>
        <taxon>Alphaproteobacteria</taxon>
        <taxon>Sphingomonadales</taxon>
        <taxon>Sphingomonadaceae</taxon>
        <taxon>Sphingomonas</taxon>
    </lineage>
</organism>
<evidence type="ECO:0000313" key="3">
    <source>
        <dbReference type="Proteomes" id="UP000298213"/>
    </source>
</evidence>
<protein>
    <recommendedName>
        <fullName evidence="4">ParA family protein</fullName>
    </recommendedName>
</protein>
<keyword evidence="3" id="KW-1185">Reference proteome</keyword>
<accession>A0A4Y8ZMA6</accession>